<accession>A0AA90SST4</accession>
<feature type="transmembrane region" description="Helical" evidence="2">
    <location>
        <begin position="106"/>
        <end position="126"/>
    </location>
</feature>
<feature type="region of interest" description="Disordered" evidence="1">
    <location>
        <begin position="1"/>
        <end position="21"/>
    </location>
</feature>
<evidence type="ECO:0000256" key="1">
    <source>
        <dbReference type="SAM" id="MobiDB-lite"/>
    </source>
</evidence>
<sequence length="173" mass="17724">MATPLLDDVQATDESSHAPTNAQRVATGFGQSFTGPLNIARGLTGIGLSIATRVLTTFFSVTRKTIALALAKKVVRKVRSSDEAPLALVDDAAPSGTAKGGARKPLLITLVVALVLAVGGTAFKLLRTPKAPPIAAEPPRVRPASGATGDSAPIAEEEPAVVAVDEDPRKIGE</sequence>
<keyword evidence="4" id="KW-1185">Reference proteome</keyword>
<gene>
    <name evidence="3" type="primary">cwsA</name>
    <name evidence="3" type="ORF">Q7X28_19850</name>
</gene>
<dbReference type="RefSeq" id="WP_305112628.1">
    <property type="nucleotide sequence ID" value="NZ_BAAAII010000008.1"/>
</dbReference>
<dbReference type="InterPro" id="IPR024245">
    <property type="entry name" value="CwsA"/>
</dbReference>
<keyword evidence="2" id="KW-0472">Membrane</keyword>
<dbReference type="Proteomes" id="UP001178281">
    <property type="component" value="Unassembled WGS sequence"/>
</dbReference>
<dbReference type="EMBL" id="JAUTIX010000008">
    <property type="protein sequence ID" value="MDP0400176.1"/>
    <property type="molecule type" value="Genomic_DNA"/>
</dbReference>
<keyword evidence="2" id="KW-1133">Transmembrane helix</keyword>
<name>A0AA90SST4_9ACTN</name>
<organism evidence="3 4">
    <name type="scientific">Tsukamurella strandjordii</name>
    <dbReference type="NCBI Taxonomy" id="147577"/>
    <lineage>
        <taxon>Bacteria</taxon>
        <taxon>Bacillati</taxon>
        <taxon>Actinomycetota</taxon>
        <taxon>Actinomycetes</taxon>
        <taxon>Mycobacteriales</taxon>
        <taxon>Tsukamurellaceae</taxon>
        <taxon>Tsukamurella</taxon>
    </lineage>
</organism>
<evidence type="ECO:0000256" key="2">
    <source>
        <dbReference type="SAM" id="Phobius"/>
    </source>
</evidence>
<evidence type="ECO:0000313" key="3">
    <source>
        <dbReference type="EMBL" id="MDP0400176.1"/>
    </source>
</evidence>
<comment type="caution">
    <text evidence="3">The sequence shown here is derived from an EMBL/GenBank/DDBJ whole genome shotgun (WGS) entry which is preliminary data.</text>
</comment>
<evidence type="ECO:0000313" key="4">
    <source>
        <dbReference type="Proteomes" id="UP001178281"/>
    </source>
</evidence>
<feature type="region of interest" description="Disordered" evidence="1">
    <location>
        <begin position="132"/>
        <end position="173"/>
    </location>
</feature>
<reference evidence="3" key="1">
    <citation type="submission" date="2023-08" db="EMBL/GenBank/DDBJ databases">
        <title>The draft genome of Tsukamurella strandjordii strain 050030.</title>
        <authorList>
            <person name="Zhao F."/>
            <person name="Feng Y."/>
            <person name="Zong Z."/>
        </authorList>
    </citation>
    <scope>NUCLEOTIDE SEQUENCE</scope>
    <source>
        <strain evidence="3">050030</strain>
    </source>
</reference>
<dbReference type="AlphaFoldDB" id="A0AA90SST4"/>
<proteinExistence type="predicted"/>
<protein>
    <submittedName>
        <fullName evidence="3">Cell wall synthesis protein CwsA</fullName>
    </submittedName>
</protein>
<dbReference type="Pfam" id="PF10814">
    <property type="entry name" value="CwsA"/>
    <property type="match status" value="1"/>
</dbReference>
<keyword evidence="2" id="KW-0812">Transmembrane</keyword>